<gene>
    <name evidence="4" type="ORF">BQ4739_LOCUS8570</name>
</gene>
<evidence type="ECO:0000256" key="1">
    <source>
        <dbReference type="ARBA" id="ARBA00022676"/>
    </source>
</evidence>
<evidence type="ECO:0000313" key="5">
    <source>
        <dbReference type="Proteomes" id="UP000256970"/>
    </source>
</evidence>
<keyword evidence="3" id="KW-0812">Transmembrane</keyword>
<proteinExistence type="predicted"/>
<evidence type="ECO:0008006" key="6">
    <source>
        <dbReference type="Google" id="ProtNLM"/>
    </source>
</evidence>
<reference evidence="4 5" key="1">
    <citation type="submission" date="2016-10" db="EMBL/GenBank/DDBJ databases">
        <authorList>
            <person name="Cai Z."/>
        </authorList>
    </citation>
    <scope>NUCLEOTIDE SEQUENCE [LARGE SCALE GENOMIC DNA]</scope>
</reference>
<keyword evidence="1" id="KW-0328">Glycosyltransferase</keyword>
<dbReference type="PANTHER" id="PTHR48043:SF145">
    <property type="entry name" value="FI06409P-RELATED"/>
    <property type="match status" value="1"/>
</dbReference>
<keyword evidence="5" id="KW-1185">Reference proteome</keyword>
<protein>
    <recommendedName>
        <fullName evidence="6">Glycosyltransferase</fullName>
    </recommendedName>
</protein>
<sequence>MAVLPGANAYKLLFYPLSERTHMMVHLKLATELAMRNNTVYFMTGDCLQDFAESTARQMAPNASLHFIVYRVDCERHEREKKASQFVNAVSAAKAILANVFTRSDEEVLSNSTLIQQLQQLAPEIDLMVNDILSYGMLLSSLLGKQYVDVDVGTAGILFEPIFYGADPATSYVPAVGTFFPTNGMTFWQRCINLLVTKITRGYVHYAYWHPKLWLQTIIKKHNINMRWPYNHYMMLLTNSNFITEPPRAISPNMKYIGPILPEPAAPLPASLATWVEQSGPLGTVFVSFGGTLEAPLAASRTLVRVMQSMPDVRFVWKLRREQQADIASEIASLSNVRVSEWVPQNDLLGHPKVRAFVTQGGYLSMAEAAFHAVPVLGMPFIPGQGEQIMFAQDQGRAKRIPADTLMKGDAAGFKAALMDILTHDSYKAAAVVISKRLRAVARPYKQVAADWVEYAAAVKDHGPFLNPQKLQQHWYQQAMVDVVLFYAAVLAVPVLLLWRWVHRLRWGFASRGPSSRRGVISQSAGVVAQVTLAAASPHKKAV</sequence>
<dbReference type="InterPro" id="IPR050271">
    <property type="entry name" value="UDP-glycosyltransferase"/>
</dbReference>
<name>A0A383VTP6_TETOB</name>
<dbReference type="AlphaFoldDB" id="A0A383VTP6"/>
<dbReference type="CDD" id="cd03784">
    <property type="entry name" value="GT1_Gtf-like"/>
    <property type="match status" value="1"/>
</dbReference>
<evidence type="ECO:0000313" key="4">
    <source>
        <dbReference type="EMBL" id="SZX68199.1"/>
    </source>
</evidence>
<dbReference type="PANTHER" id="PTHR48043">
    <property type="entry name" value="EG:EG0003.4 PROTEIN-RELATED"/>
    <property type="match status" value="1"/>
</dbReference>
<keyword evidence="3" id="KW-1133">Transmembrane helix</keyword>
<keyword evidence="2" id="KW-0808">Transferase</keyword>
<dbReference type="Gene3D" id="3.40.50.2000">
    <property type="entry name" value="Glycogen Phosphorylase B"/>
    <property type="match status" value="2"/>
</dbReference>
<dbReference type="Proteomes" id="UP000256970">
    <property type="component" value="Unassembled WGS sequence"/>
</dbReference>
<feature type="transmembrane region" description="Helical" evidence="3">
    <location>
        <begin position="475"/>
        <end position="499"/>
    </location>
</feature>
<dbReference type="EMBL" id="FNXT01000845">
    <property type="protein sequence ID" value="SZX68199.1"/>
    <property type="molecule type" value="Genomic_DNA"/>
</dbReference>
<dbReference type="STRING" id="3088.A0A383VTP6"/>
<accession>A0A383VTP6</accession>
<evidence type="ECO:0000256" key="2">
    <source>
        <dbReference type="ARBA" id="ARBA00022679"/>
    </source>
</evidence>
<dbReference type="InterPro" id="IPR002213">
    <property type="entry name" value="UDP_glucos_trans"/>
</dbReference>
<dbReference type="SUPFAM" id="SSF53756">
    <property type="entry name" value="UDP-Glycosyltransferase/glycogen phosphorylase"/>
    <property type="match status" value="1"/>
</dbReference>
<keyword evidence="3" id="KW-0472">Membrane</keyword>
<organism evidence="4 5">
    <name type="scientific">Tetradesmus obliquus</name>
    <name type="common">Green alga</name>
    <name type="synonym">Acutodesmus obliquus</name>
    <dbReference type="NCBI Taxonomy" id="3088"/>
    <lineage>
        <taxon>Eukaryota</taxon>
        <taxon>Viridiplantae</taxon>
        <taxon>Chlorophyta</taxon>
        <taxon>core chlorophytes</taxon>
        <taxon>Chlorophyceae</taxon>
        <taxon>CS clade</taxon>
        <taxon>Sphaeropleales</taxon>
        <taxon>Scenedesmaceae</taxon>
        <taxon>Tetradesmus</taxon>
    </lineage>
</organism>
<dbReference type="GO" id="GO:0008194">
    <property type="term" value="F:UDP-glycosyltransferase activity"/>
    <property type="evidence" value="ECO:0007669"/>
    <property type="project" value="InterPro"/>
</dbReference>
<dbReference type="Pfam" id="PF00201">
    <property type="entry name" value="UDPGT"/>
    <property type="match status" value="1"/>
</dbReference>
<evidence type="ECO:0000256" key="3">
    <source>
        <dbReference type="SAM" id="Phobius"/>
    </source>
</evidence>